<accession>A0A2C9CQ87</accession>
<comment type="pathway">
    <text evidence="2">Glycan metabolism; osmoregulated periplasmic glucan (OPG) biosynthesis.</text>
</comment>
<keyword evidence="8 14" id="KW-0808">Transferase</keyword>
<dbReference type="PANTHER" id="PTHR43867:SF5">
    <property type="entry name" value="GLUCANS BIOSYNTHESIS GLUCOSYLTRANSFERASE H"/>
    <property type="match status" value="1"/>
</dbReference>
<keyword evidence="5" id="KW-1003">Cell membrane</keyword>
<feature type="transmembrane region" description="Helical" evidence="12">
    <location>
        <begin position="513"/>
        <end position="534"/>
    </location>
</feature>
<gene>
    <name evidence="14" type="ORF">SAMN06273572_101376</name>
</gene>
<comment type="subcellular location">
    <subcellularLocation>
        <location evidence="1">Cell inner membrane</location>
        <topology evidence="1">Multi-pass membrane protein</topology>
    </subcellularLocation>
</comment>
<evidence type="ECO:0000313" key="14">
    <source>
        <dbReference type="EMBL" id="SOH92529.1"/>
    </source>
</evidence>
<keyword evidence="10 12" id="KW-1133">Transmembrane helix</keyword>
<evidence type="ECO:0000313" key="15">
    <source>
        <dbReference type="Proteomes" id="UP000220034"/>
    </source>
</evidence>
<dbReference type="GO" id="GO:0005886">
    <property type="term" value="C:plasma membrane"/>
    <property type="evidence" value="ECO:0007669"/>
    <property type="project" value="UniProtKB-SubCell"/>
</dbReference>
<feature type="domain" description="Glycosyltransferase 2-like" evidence="13">
    <location>
        <begin position="216"/>
        <end position="406"/>
    </location>
</feature>
<evidence type="ECO:0000256" key="11">
    <source>
        <dbReference type="ARBA" id="ARBA00023136"/>
    </source>
</evidence>
<evidence type="ECO:0000256" key="1">
    <source>
        <dbReference type="ARBA" id="ARBA00004429"/>
    </source>
</evidence>
<dbReference type="Proteomes" id="UP000220034">
    <property type="component" value="Unassembled WGS sequence"/>
</dbReference>
<evidence type="ECO:0000256" key="4">
    <source>
        <dbReference type="ARBA" id="ARBA00020585"/>
    </source>
</evidence>
<feature type="transmembrane region" description="Helical" evidence="12">
    <location>
        <begin position="540"/>
        <end position="562"/>
    </location>
</feature>
<proteinExistence type="inferred from homology"/>
<keyword evidence="7" id="KW-0328">Glycosyltransferase</keyword>
<feature type="transmembrane region" description="Helical" evidence="12">
    <location>
        <begin position="36"/>
        <end position="59"/>
    </location>
</feature>
<evidence type="ECO:0000256" key="2">
    <source>
        <dbReference type="ARBA" id="ARBA00005001"/>
    </source>
</evidence>
<dbReference type="NCBIfam" id="NF003962">
    <property type="entry name" value="PRK05454.2-5"/>
    <property type="match status" value="1"/>
</dbReference>
<dbReference type="Pfam" id="PF13632">
    <property type="entry name" value="Glyco_trans_2_3"/>
    <property type="match status" value="1"/>
</dbReference>
<dbReference type="GO" id="GO:0016758">
    <property type="term" value="F:hexosyltransferase activity"/>
    <property type="evidence" value="ECO:0007669"/>
    <property type="project" value="TreeGrafter"/>
</dbReference>
<feature type="transmembrane region" description="Helical" evidence="12">
    <location>
        <begin position="421"/>
        <end position="441"/>
    </location>
</feature>
<name>A0A2C9CQ87_9RHOB</name>
<dbReference type="NCBIfam" id="NF003958">
    <property type="entry name" value="PRK05454.2-1"/>
    <property type="match status" value="1"/>
</dbReference>
<dbReference type="PANTHER" id="PTHR43867">
    <property type="entry name" value="CELLULOSE SYNTHASE CATALYTIC SUBUNIT A [UDP-FORMING]"/>
    <property type="match status" value="1"/>
</dbReference>
<dbReference type="InterPro" id="IPR001173">
    <property type="entry name" value="Glyco_trans_2-like"/>
</dbReference>
<evidence type="ECO:0000256" key="12">
    <source>
        <dbReference type="SAM" id="Phobius"/>
    </source>
</evidence>
<dbReference type="OrthoDB" id="9775281at2"/>
<reference evidence="15" key="1">
    <citation type="submission" date="2017-09" db="EMBL/GenBank/DDBJ databases">
        <authorList>
            <person name="Varghese N."/>
            <person name="Submissions S."/>
        </authorList>
    </citation>
    <scope>NUCLEOTIDE SEQUENCE [LARGE SCALE GENOMIC DNA]</scope>
    <source>
        <strain evidence="15">C7</strain>
    </source>
</reference>
<evidence type="ECO:0000256" key="3">
    <source>
        <dbReference type="ARBA" id="ARBA00009337"/>
    </source>
</evidence>
<feature type="transmembrane region" description="Helical" evidence="12">
    <location>
        <begin position="65"/>
        <end position="91"/>
    </location>
</feature>
<dbReference type="InterPro" id="IPR050321">
    <property type="entry name" value="Glycosyltr_2/OpgH_subfam"/>
</dbReference>
<evidence type="ECO:0000256" key="7">
    <source>
        <dbReference type="ARBA" id="ARBA00022676"/>
    </source>
</evidence>
<dbReference type="Gene3D" id="3.90.550.10">
    <property type="entry name" value="Spore Coat Polysaccharide Biosynthesis Protein SpsA, Chain A"/>
    <property type="match status" value="1"/>
</dbReference>
<evidence type="ECO:0000256" key="8">
    <source>
        <dbReference type="ARBA" id="ARBA00022679"/>
    </source>
</evidence>
<feature type="transmembrane region" description="Helical" evidence="12">
    <location>
        <begin position="480"/>
        <end position="501"/>
    </location>
</feature>
<feature type="transmembrane region" description="Helical" evidence="12">
    <location>
        <begin position="453"/>
        <end position="474"/>
    </location>
</feature>
<evidence type="ECO:0000256" key="5">
    <source>
        <dbReference type="ARBA" id="ARBA00022475"/>
    </source>
</evidence>
<comment type="similarity">
    <text evidence="3">Belongs to the glycosyltransferase 2 family. OpgH subfamily.</text>
</comment>
<keyword evidence="15" id="KW-1185">Reference proteome</keyword>
<evidence type="ECO:0000256" key="9">
    <source>
        <dbReference type="ARBA" id="ARBA00022692"/>
    </source>
</evidence>
<organism evidence="14 15">
    <name type="scientific">Pontivivens marinum</name>
    <dbReference type="NCBI Taxonomy" id="1690039"/>
    <lineage>
        <taxon>Bacteria</taxon>
        <taxon>Pseudomonadati</taxon>
        <taxon>Pseudomonadota</taxon>
        <taxon>Alphaproteobacteria</taxon>
        <taxon>Rhodobacterales</taxon>
        <taxon>Paracoccaceae</taxon>
        <taxon>Pontivivens</taxon>
    </lineage>
</organism>
<dbReference type="EMBL" id="OCTN01000001">
    <property type="protein sequence ID" value="SOH92529.1"/>
    <property type="molecule type" value="Genomic_DNA"/>
</dbReference>
<keyword evidence="9 12" id="KW-0812">Transmembrane</keyword>
<dbReference type="InterPro" id="IPR029044">
    <property type="entry name" value="Nucleotide-diphossugar_trans"/>
</dbReference>
<evidence type="ECO:0000256" key="6">
    <source>
        <dbReference type="ARBA" id="ARBA00022519"/>
    </source>
</evidence>
<protein>
    <recommendedName>
        <fullName evidence="4">Glucans biosynthesis glucosyltransferase H</fullName>
    </recommendedName>
</protein>
<keyword evidence="11 12" id="KW-0472">Membrane</keyword>
<evidence type="ECO:0000259" key="13">
    <source>
        <dbReference type="Pfam" id="PF13632"/>
    </source>
</evidence>
<evidence type="ECO:0000256" key="10">
    <source>
        <dbReference type="ARBA" id="ARBA00022989"/>
    </source>
</evidence>
<dbReference type="SUPFAM" id="SSF53448">
    <property type="entry name" value="Nucleotide-diphospho-sugar transferases"/>
    <property type="match status" value="1"/>
</dbReference>
<keyword evidence="6" id="KW-0997">Cell inner membrane</keyword>
<feature type="transmembrane region" description="Helical" evidence="12">
    <location>
        <begin position="387"/>
        <end position="409"/>
    </location>
</feature>
<dbReference type="AlphaFoldDB" id="A0A2C9CQ87"/>
<dbReference type="RefSeq" id="WP_097928103.1">
    <property type="nucleotide sequence ID" value="NZ_OCTN01000001.1"/>
</dbReference>
<sequence>MIPDVHPITATAGHDPVRTPAGLQDRRVLTRRRRTVFVLNLVTMIAILIGLIAVFGAGGWNTTDIIIMACVCVGAPWTVMGFWNAVIGLWLMHGSAGGLERAAPQMADAQNSAPITTRTALTLFLRNEPPEPAFARLVEMRRSLDATGYGAQFDIYILSDTDDAEIVRAEQQAFDATRMQLGVNALYRRRDDNVGYKTGNIRDFMRRWGRQYDYFLPLDTDSLMSGAAMLRMVRILQAHPRIGILQSLVVGAPARSAFARTFQFGMRHGMRSFTLGAAWWHGDCGPYWGHNALVRVDAFRRHCRLPKLPGSAPLGGHILSHDQVEAVLMRRAGFECRVMPVEGESWEENPPTLVDFTKRDLRWCQGNMQYGRILFWRGLKPMSRFQIFSAMMMYMGAPAWMIMTAAAAFKLMNGIEEQVNLAFGLSMFFVMIGMSLFPKVAGWIDVALRPGGVASYGGGARFAAGALLETAFSMLLAPLVAFRVTLFLIGLLFGRSVIWGGQNRDPYALPLRLAVSGLWGQTLAGLGLAGLLLWQSPESLPWAAPVLAGLAFSIPFALISAAPSVGRWMVRNGICATPDEVSSNAVLNGAEMSIPVIATPETHAA</sequence>